<dbReference type="CDD" id="cd16428">
    <property type="entry name" value="TcpC_C"/>
    <property type="match status" value="1"/>
</dbReference>
<dbReference type="STRING" id="439219.SAMN02910293_02225"/>
<reference evidence="1 2" key="1">
    <citation type="submission" date="2016-10" db="EMBL/GenBank/DDBJ databases">
        <authorList>
            <person name="de Groot N.N."/>
        </authorList>
    </citation>
    <scope>NUCLEOTIDE SEQUENCE [LARGE SCALE GENOMIC DNA]</scope>
    <source>
        <strain evidence="1 2">A-4</strain>
    </source>
</reference>
<accession>A0A1G6DIJ3</accession>
<dbReference type="Gene3D" id="3.10.450.540">
    <property type="match status" value="1"/>
</dbReference>
<protein>
    <submittedName>
        <fullName evidence="1">Conjugative transposon protein TcpC</fullName>
    </submittedName>
</protein>
<evidence type="ECO:0000313" key="1">
    <source>
        <dbReference type="EMBL" id="SDB44942.1"/>
    </source>
</evidence>
<keyword evidence="2" id="KW-1185">Reference proteome</keyword>
<proteinExistence type="predicted"/>
<dbReference type="Proteomes" id="UP000182508">
    <property type="component" value="Unassembled WGS sequence"/>
</dbReference>
<dbReference type="AlphaFoldDB" id="A0A1G6DIJ3"/>
<dbReference type="RefSeq" id="WP_074486677.1">
    <property type="nucleotide sequence ID" value="NZ_FMXP01000040.1"/>
</dbReference>
<evidence type="ECO:0000313" key="2">
    <source>
        <dbReference type="Proteomes" id="UP000182508"/>
    </source>
</evidence>
<dbReference type="EMBL" id="FMXP01000040">
    <property type="protein sequence ID" value="SDB44942.1"/>
    <property type="molecule type" value="Genomic_DNA"/>
</dbReference>
<dbReference type="Pfam" id="PF12642">
    <property type="entry name" value="TpcC"/>
    <property type="match status" value="1"/>
</dbReference>
<gene>
    <name evidence="1" type="ORF">SAMN02910293_02225</name>
</gene>
<dbReference type="CDD" id="cd16386">
    <property type="entry name" value="TcpC_N"/>
    <property type="match status" value="1"/>
</dbReference>
<sequence>MTTKKTTFLKRIKPKQGFEMREVNQKTMNRLFLSGLGLIIGLAFLSIVASLTRPNKPQTIVQEVKNEPTKVDYRLTYFLDDYVSSYFTLSEDSSKQSEELEHLNSFYLSLPETKNQGQSRVTTSLLNSKLLTIEKDVATYQVTFTTGKGDDAKEITTGFAIPYGEQEGSYFVAGLPWYTTITSSKATATSDKKELTFLDDTTTSEKTKEKLDNFIKLFFTNYTSNQENLDLLANNLLALENTTFKTLDYSYYQEKGKETMAYVQVTFEVAGNTHSENFTLTLRDKDKSYFVKNLKHTITTNYTETGDTK</sequence>
<name>A0A1G6DIJ3_9STRE</name>
<dbReference type="InterPro" id="IPR024735">
    <property type="entry name" value="TcpC"/>
</dbReference>
<dbReference type="InterPro" id="IPR035628">
    <property type="entry name" value="TcpC_C"/>
</dbReference>
<organism evidence="1 2">
    <name type="scientific">Streptococcus henryi</name>
    <dbReference type="NCBI Taxonomy" id="439219"/>
    <lineage>
        <taxon>Bacteria</taxon>
        <taxon>Bacillati</taxon>
        <taxon>Bacillota</taxon>
        <taxon>Bacilli</taxon>
        <taxon>Lactobacillales</taxon>
        <taxon>Streptococcaceae</taxon>
        <taxon>Streptococcus</taxon>
    </lineage>
</organism>